<comment type="caution">
    <text evidence="4">The sequence shown here is derived from an EMBL/GenBank/DDBJ whole genome shotgun (WGS) entry which is preliminary data.</text>
</comment>
<evidence type="ECO:0000256" key="1">
    <source>
        <dbReference type="SAM" id="MobiDB-lite"/>
    </source>
</evidence>
<feature type="signal peptide" evidence="2">
    <location>
        <begin position="1"/>
        <end position="24"/>
    </location>
</feature>
<dbReference type="AlphaFoldDB" id="A0A933MK61"/>
<dbReference type="InterPro" id="IPR013229">
    <property type="entry name" value="PEGA"/>
</dbReference>
<dbReference type="Proteomes" id="UP000736328">
    <property type="component" value="Unassembled WGS sequence"/>
</dbReference>
<dbReference type="PANTHER" id="PTHR36194:SF1">
    <property type="entry name" value="S-LAYER-LIKE PROTEIN"/>
    <property type="match status" value="1"/>
</dbReference>
<evidence type="ECO:0000256" key="2">
    <source>
        <dbReference type="SAM" id="SignalP"/>
    </source>
</evidence>
<evidence type="ECO:0000313" key="4">
    <source>
        <dbReference type="EMBL" id="MBI4726410.1"/>
    </source>
</evidence>
<proteinExistence type="predicted"/>
<accession>A0A933MK61</accession>
<dbReference type="EMBL" id="JACQXR010000050">
    <property type="protein sequence ID" value="MBI4726410.1"/>
    <property type="molecule type" value="Genomic_DNA"/>
</dbReference>
<feature type="domain" description="PEGA" evidence="3">
    <location>
        <begin position="174"/>
        <end position="241"/>
    </location>
</feature>
<feature type="compositionally biased region" description="Basic and acidic residues" evidence="1">
    <location>
        <begin position="393"/>
        <end position="408"/>
    </location>
</feature>
<gene>
    <name evidence="4" type="ORF">HY768_04155</name>
</gene>
<keyword evidence="2" id="KW-0732">Signal</keyword>
<sequence>MQNKMRIVMMAAIMALAIVLPVQAQKLTVSVTDLKITSGLSEAEGEQLTKKLLNELAAIKAYEVLDIAQRDYILKEQGFQQTGACDQSSCLVEVGQLLGVQKMIGGSIGKVSGVYSVELQMVDVKTSRLDMPFSRSYADGSKLLGAMKEAAAEFSKWKPTAVAQAIAPLSVDYGGLVIRSTPPGAKIFLDGADVGTTPGQLSKIEAGEHQVIIAKDGYSSFSKTVTVAKNITTTVSAVLTKEYGSLSITSEPANASVFIDGVSKGLTGSTGLSVSGLGIGAHKIKVTKAGYQAYEVEMTIESGDGNSLNAQLTPKPGSIVITSTPGGASVTVDGTPRGNTPCSVTGLEPGTYSVKVEKTGYQDGEISVNIGAGQSVAKAVVLRTQPQPLPSREGAKGLGRGEGRGEAD</sequence>
<feature type="region of interest" description="Disordered" evidence="1">
    <location>
        <begin position="383"/>
        <end position="408"/>
    </location>
</feature>
<dbReference type="PANTHER" id="PTHR36194">
    <property type="entry name" value="S-LAYER-LIKE PROTEIN"/>
    <property type="match status" value="1"/>
</dbReference>
<dbReference type="Gene3D" id="3.40.50.10610">
    <property type="entry name" value="ABC-type transport auxiliary lipoprotein component"/>
    <property type="match status" value="1"/>
</dbReference>
<protein>
    <submittedName>
        <fullName evidence="4">PEGA domain-containing protein</fullName>
    </submittedName>
</protein>
<dbReference type="Gene3D" id="2.60.40.1120">
    <property type="entry name" value="Carboxypeptidase-like, regulatory domain"/>
    <property type="match status" value="1"/>
</dbReference>
<evidence type="ECO:0000259" key="3">
    <source>
        <dbReference type="Pfam" id="PF08308"/>
    </source>
</evidence>
<feature type="domain" description="PEGA" evidence="3">
    <location>
        <begin position="244"/>
        <end position="314"/>
    </location>
</feature>
<organism evidence="4 5">
    <name type="scientific">candidate division TA06 bacterium</name>
    <dbReference type="NCBI Taxonomy" id="2250710"/>
    <lineage>
        <taxon>Bacteria</taxon>
        <taxon>Bacteria division TA06</taxon>
    </lineage>
</organism>
<name>A0A933MK61_UNCT6</name>
<feature type="non-terminal residue" evidence="4">
    <location>
        <position position="408"/>
    </location>
</feature>
<feature type="chain" id="PRO_5037773392" evidence="2">
    <location>
        <begin position="25"/>
        <end position="408"/>
    </location>
</feature>
<feature type="domain" description="PEGA" evidence="3">
    <location>
        <begin position="317"/>
        <end position="382"/>
    </location>
</feature>
<evidence type="ECO:0000313" key="5">
    <source>
        <dbReference type="Proteomes" id="UP000736328"/>
    </source>
</evidence>
<dbReference type="Pfam" id="PF08308">
    <property type="entry name" value="PEGA"/>
    <property type="match status" value="3"/>
</dbReference>
<reference evidence="4" key="1">
    <citation type="submission" date="2020-07" db="EMBL/GenBank/DDBJ databases">
        <title>Huge and variable diversity of episymbiotic CPR bacteria and DPANN archaea in groundwater ecosystems.</title>
        <authorList>
            <person name="He C.Y."/>
            <person name="Keren R."/>
            <person name="Whittaker M."/>
            <person name="Farag I.F."/>
            <person name="Doudna J."/>
            <person name="Cate J.H.D."/>
            <person name="Banfield J.F."/>
        </authorList>
    </citation>
    <scope>NUCLEOTIDE SEQUENCE</scope>
    <source>
        <strain evidence="4">NC_groundwater_1520_Pr4_B-0.1um_53_5</strain>
    </source>
</reference>